<dbReference type="SMART" id="SM00826">
    <property type="entry name" value="PKS_DH"/>
    <property type="match status" value="1"/>
</dbReference>
<dbReference type="InterPro" id="IPR020843">
    <property type="entry name" value="ER"/>
</dbReference>
<evidence type="ECO:0000259" key="12">
    <source>
        <dbReference type="PROSITE" id="PS52019"/>
    </source>
</evidence>
<feature type="active site" description="Proton acceptor; for dehydratase activity" evidence="8">
    <location>
        <position position="963"/>
    </location>
</feature>
<feature type="region of interest" description="C-terminal hotdog fold" evidence="8">
    <location>
        <begin position="1085"/>
        <end position="1240"/>
    </location>
</feature>
<dbReference type="Gene3D" id="3.40.366.10">
    <property type="entry name" value="Malonyl-Coenzyme A Acyl Carrier Protein, domain 2"/>
    <property type="match status" value="1"/>
</dbReference>
<dbReference type="SUPFAM" id="SSF47336">
    <property type="entry name" value="ACP-like"/>
    <property type="match status" value="1"/>
</dbReference>
<dbReference type="InterPro" id="IPR049551">
    <property type="entry name" value="PKS_DH_C"/>
</dbReference>
<dbReference type="InterPro" id="IPR020841">
    <property type="entry name" value="PKS_Beta-ketoAc_synthase_dom"/>
</dbReference>
<feature type="compositionally biased region" description="Polar residues" evidence="9">
    <location>
        <begin position="1598"/>
        <end position="1616"/>
    </location>
</feature>
<dbReference type="InterPro" id="IPR032821">
    <property type="entry name" value="PKS_assoc"/>
</dbReference>
<dbReference type="InterPro" id="IPR050091">
    <property type="entry name" value="PKS_NRPS_Biosynth_Enz"/>
</dbReference>
<feature type="active site" description="Proton donor; for dehydratase activity" evidence="8">
    <location>
        <position position="1150"/>
    </location>
</feature>
<dbReference type="Pfam" id="PF23297">
    <property type="entry name" value="ACP_SdgA_C"/>
    <property type="match status" value="1"/>
</dbReference>
<dbReference type="SUPFAM" id="SSF55048">
    <property type="entry name" value="Probable ACP-binding domain of malonyl-CoA ACP transacylase"/>
    <property type="match status" value="1"/>
</dbReference>
<dbReference type="SUPFAM" id="SSF50129">
    <property type="entry name" value="GroES-like"/>
    <property type="match status" value="1"/>
</dbReference>
<dbReference type="Gene3D" id="3.90.180.10">
    <property type="entry name" value="Medium-chain alcohol dehydrogenases, catalytic domain"/>
    <property type="match status" value="1"/>
</dbReference>
<dbReference type="SUPFAM" id="SSF52151">
    <property type="entry name" value="FabD/lysophospholipase-like"/>
    <property type="match status" value="1"/>
</dbReference>
<protein>
    <submittedName>
        <fullName evidence="13">Uncharacterized protein</fullName>
    </submittedName>
</protein>
<dbReference type="Gene3D" id="3.10.129.110">
    <property type="entry name" value="Polyketide synthase dehydratase"/>
    <property type="match status" value="1"/>
</dbReference>
<keyword evidence="14" id="KW-1185">Reference proteome</keyword>
<dbReference type="GO" id="GO:0006633">
    <property type="term" value="P:fatty acid biosynthetic process"/>
    <property type="evidence" value="ECO:0007669"/>
    <property type="project" value="InterPro"/>
</dbReference>
<dbReference type="Gene3D" id="3.40.47.10">
    <property type="match status" value="1"/>
</dbReference>
<dbReference type="SMART" id="SM00829">
    <property type="entry name" value="PKS_ER"/>
    <property type="match status" value="1"/>
</dbReference>
<dbReference type="GO" id="GO:0031177">
    <property type="term" value="F:phosphopantetheine binding"/>
    <property type="evidence" value="ECO:0007669"/>
    <property type="project" value="InterPro"/>
</dbReference>
<dbReference type="InterPro" id="IPR036291">
    <property type="entry name" value="NAD(P)-bd_dom_sf"/>
</dbReference>
<dbReference type="SUPFAM" id="SSF51735">
    <property type="entry name" value="NAD(P)-binding Rossmann-fold domains"/>
    <property type="match status" value="2"/>
</dbReference>
<dbReference type="InParanoid" id="A0A0D1XG72"/>
<dbReference type="InterPro" id="IPR006162">
    <property type="entry name" value="Ppantetheine_attach_site"/>
</dbReference>
<dbReference type="Gene3D" id="3.40.50.720">
    <property type="entry name" value="NAD(P)-binding Rossmann-like Domain"/>
    <property type="match status" value="3"/>
</dbReference>
<dbReference type="InterPro" id="IPR020806">
    <property type="entry name" value="PKS_PP-bd"/>
</dbReference>
<dbReference type="Proteomes" id="UP000053259">
    <property type="component" value="Unassembled WGS sequence"/>
</dbReference>
<dbReference type="InterPro" id="IPR013217">
    <property type="entry name" value="Methyltransf_12"/>
</dbReference>
<dbReference type="GO" id="GO:0030639">
    <property type="term" value="P:polyketide biosynthetic process"/>
    <property type="evidence" value="ECO:0007669"/>
    <property type="project" value="UniProtKB-ARBA"/>
</dbReference>
<feature type="region of interest" description="N-terminal hotdog fold" evidence="8">
    <location>
        <begin position="931"/>
        <end position="1063"/>
    </location>
</feature>
<dbReference type="EMBL" id="KN847556">
    <property type="protein sequence ID" value="KIW01191.1"/>
    <property type="molecule type" value="Genomic_DNA"/>
</dbReference>
<dbReference type="Pfam" id="PF08242">
    <property type="entry name" value="Methyltransf_12"/>
    <property type="match status" value="1"/>
</dbReference>
<dbReference type="InterPro" id="IPR014043">
    <property type="entry name" value="Acyl_transferase_dom"/>
</dbReference>
<dbReference type="InterPro" id="IPR013154">
    <property type="entry name" value="ADH-like_N"/>
</dbReference>
<dbReference type="SUPFAM" id="SSF53335">
    <property type="entry name" value="S-adenosyl-L-methionine-dependent methyltransferases"/>
    <property type="match status" value="1"/>
</dbReference>
<dbReference type="RefSeq" id="XP_016211060.1">
    <property type="nucleotide sequence ID" value="XM_016360984.1"/>
</dbReference>
<keyword evidence="6" id="KW-0511">Multifunctional enzyme</keyword>
<dbReference type="Pfam" id="PF13602">
    <property type="entry name" value="ADH_zinc_N_2"/>
    <property type="match status" value="1"/>
</dbReference>
<dbReference type="Pfam" id="PF00109">
    <property type="entry name" value="ketoacyl-synt"/>
    <property type="match status" value="1"/>
</dbReference>
<dbReference type="SMART" id="SM00822">
    <property type="entry name" value="PKS_KR"/>
    <property type="match status" value="1"/>
</dbReference>
<dbReference type="InterPro" id="IPR029063">
    <property type="entry name" value="SAM-dependent_MTases_sf"/>
</dbReference>
<evidence type="ECO:0000256" key="2">
    <source>
        <dbReference type="ARBA" id="ARBA00022553"/>
    </source>
</evidence>
<dbReference type="InterPro" id="IPR036736">
    <property type="entry name" value="ACP-like_sf"/>
</dbReference>
<sequence>MAPVTTSMIDGDADAIAIIGMSCRFSGTATSPESLWQMLSRGLTGWSSNAGNRFRMDAFWHPQADLSGSFNTRGLHLLKQDPALFDNGFFGISNVEAKAIDPQHRMMLEVAYEAFEDAGISMNNLAGSDTAVFCAISNHDYEKILGRDSETSPGYRFTGTGPSMLSNRISYFFDLRGPSITLDTACSSGLVALHEACKTIRNGEVTQALVGGANLILDPDQTAVMSSMSFLSPHGRCYSFDERADGFGRGEGVAAVMLKSLKQALHDGDAIRAVIRASGVIQDGRTPGITMPSCEAQARMIKKVYEMAGLNPKDTCYVEAHGTGTTLGDKIEATALKDVFCNGERDSKLLIGSVKANIGHTESVAGLAGVIKTVLVLEKGAIPPNPTFQKPNKNLPLCEWNMEVPINLIEWPSNCVRRASVNSFGYGGTNGHVILEAADEYVNRNQTTRASQDRSESQRPRLFVLSHAHESGLGETARRLKSFVDTMEESQYALSSLALTLSRRSHHDYKCSITATTRQELVEGLEKHARGEDRVVSHVKPVKLCFAFSGQGAQWPGMGRELLRTEPVYAASMKRSEDILLQLGAPWHLIDEICKQDDSRINEAELSQPACTAVQIALVDLLASWNAVPDGVVGHSSGEIAAAYAAGMISVDDALKVAYHRGQSVLKLKKKYTNLHGAMLAAGISPVNAQEYASKVQGTGKVVLACENSPSSVTFSGDETAVSEIQDALNANQLFNRRLVVDAAYHSHHMELVQDDYWASIKDIQCHRKHQGIQMVSSVDGKEIEHKETDARYWCRNLTSPVRFVDAMTGVLKLVQAEESRSRVVVVEVGPHSALAGPIKQIVKGENLNGIDYVSVLKRPQDSSKTSIATAGQLFEKGFRRLNFNAINDPYGTLQKRFLSDLPTYCWSHKTPFWSESRRSLNHRLRQFARHDLLGTSSVDSISEEPTWRNYLRLQEQPWLSGHTIAESIVFPAAGFISMALEALKQMFIRANTPWKNMHIKFRQLHFGSALIIPEDSAVETMIALRRHGAKGTWKEFRVFSISNNGESTEHCRGLISAETQLNKRRDLTDEESLKFLRDVSEACHMPINPTKLYRELKTIGLHYNGLFANLKHIKASESKSLCRVVIPDAKSTMPSQYQQAHCIHPSTLDLCIQSVFPIMKVAGLLGSSVVVGSIDSLELHSEIHSRPGQELIVTTKLEQYGRSKVTADAVVAGYNSNTAPVFMKVKGLVLASSGGPLHPGISHRPAGQSLTHRIEWSVDPVFSEPETIREICCLKENELKSVGSNKICEEYAKTLIHNTLSSLCPEDHVKIKGHHKDFLQWMQTKSAEFAISSVSSDENLEAKVKLAGPHGETLAHIGPHLVEVLRGEVDGLDLLRQNDHLYSMYSYDNYDRGHRQLTKYVQFLQFGNPNMRILEIGAGTASTTLPLLEALAERTDCSGRPKLDRYTFTDISTGFFDKARDKLANFDDVVEYKRLDIELWPDQQGIKPASYDLVIATNVLHATKDIRHTLNNVRSLLKPGGHLALMEFTSLTLYTGLIFGMLPGWWLSTDGRKGGPLLTTSSWHENLQSCGFTGVDLELRDYEDEQHEMSLMISTAGRPSQNVEPRSTRLSVDSDSTGSMVQVDMDLSSPEEVVTPSTGISTEDGEDVRIVQILHRVAEQRIAERLSKLLENAGILNRLVDLSALQPDGQSVIVLLEVIDPFLATCSETEWERIRELCKVASEVIWVTTGATVECTDPMRSLITGLARCLQTENHAIKFTTVDLEPKSSLRTTMEWEDSSASHIFTISRRILSSQYRETSTEWEFAIRNHNILVPRLVEDKETYNMIKDGISTFHPQAQKALTSNRALGLNIQVPGLLDTLYWQDFPKHARCVGADEVRVEMKFLSLNFKDIMVAMGQLEGHTALLLEGSGQVIEVGANVREQFNIGDLVYVCDFDGLATISNIHKANVHRLSEITELETAAATGIAFATALYGLQECGRLQKGERLLIHSGAGAVGQAAITLAQKIYKAGEIFVTVGSDDKRDFINAKFGIPLENIFSSRGLSFYNSVLRRTNGEGVDVVLNSLDGEALQKSVELLSPFGRFVEIGKKDLTSSESRLEMRALEKNIVFASVDLALLGKRNPDKLGLVMQDVFDLLRKEKITAVSPITIMQVSHLEDACRMMQAGKHIGKILIDLNKEASIQVQPSKPSPPKLRQDSSYLVVGGTGGLGKATIRLLVELGARRIVTLSRSGAESLAVQELLEEMSGRGIEITIHKGSVTDKSTLEAIKLRCGKYPVRGVVQGAMVLRDSRVENMTYEDWRMAIEPKVHGTWNLHEVFGRSLDFFVLLSSSGGVIGSFSQGNYCAGNTFQDAFARYRAGLGLAGRSIDVGFVEGEGYTAENESAAEFVRRQGLTSYKLEEYLLTVEEAIKNPIANEPSQAQLLCGISRADPKSDNPETALQRPDSKFSHIWSKDSHREESNNVSTGHIDVHAILSNCTVADQAIETTTLAMKQKLARLLAIPVDEIRQDRSIASYGMDSLIAVELRNWLSTFLEAQVQMFELMSSMPFAELATIVAKRSRLVPPNIF</sequence>
<dbReference type="InterPro" id="IPR057326">
    <property type="entry name" value="KR_dom"/>
</dbReference>
<dbReference type="Pfam" id="PF23114">
    <property type="entry name" value="NAD-bd_HRPKS_sdrA"/>
    <property type="match status" value="1"/>
</dbReference>
<dbReference type="InterPro" id="IPR016036">
    <property type="entry name" value="Malonyl_transacylase_ACP-bd"/>
</dbReference>
<dbReference type="Pfam" id="PF02801">
    <property type="entry name" value="Ketoacyl-synt_C"/>
    <property type="match status" value="1"/>
</dbReference>
<feature type="domain" description="Carrier" evidence="10">
    <location>
        <begin position="2482"/>
        <end position="2559"/>
    </location>
</feature>
<dbReference type="GO" id="GO:1901336">
    <property type="term" value="P:lactone biosynthetic process"/>
    <property type="evidence" value="ECO:0007669"/>
    <property type="project" value="UniProtKB-ARBA"/>
</dbReference>
<dbReference type="InterPro" id="IPR013968">
    <property type="entry name" value="PKS_KR"/>
</dbReference>
<dbReference type="SMART" id="SM00827">
    <property type="entry name" value="PKS_AT"/>
    <property type="match status" value="1"/>
</dbReference>
<dbReference type="PROSITE" id="PS50075">
    <property type="entry name" value="CARRIER"/>
    <property type="match status" value="1"/>
</dbReference>
<evidence type="ECO:0000313" key="13">
    <source>
        <dbReference type="EMBL" id="KIW01191.1"/>
    </source>
</evidence>
<evidence type="ECO:0000256" key="9">
    <source>
        <dbReference type="SAM" id="MobiDB-lite"/>
    </source>
</evidence>
<dbReference type="CDD" id="cd05195">
    <property type="entry name" value="enoyl_red"/>
    <property type="match status" value="1"/>
</dbReference>
<dbReference type="Pfam" id="PF14765">
    <property type="entry name" value="PS-DH"/>
    <property type="match status" value="1"/>
</dbReference>
<dbReference type="PROSITE" id="PS52019">
    <property type="entry name" value="PKS_MFAS_DH"/>
    <property type="match status" value="1"/>
</dbReference>
<dbReference type="SMART" id="SM00823">
    <property type="entry name" value="PKS_PP"/>
    <property type="match status" value="1"/>
</dbReference>
<dbReference type="HOGENOM" id="CLU_000022_31_0_1"/>
<dbReference type="OrthoDB" id="329835at2759"/>
<evidence type="ECO:0000256" key="6">
    <source>
        <dbReference type="ARBA" id="ARBA00023268"/>
    </source>
</evidence>
<dbReference type="SMART" id="SM00825">
    <property type="entry name" value="PKS_KS"/>
    <property type="match status" value="1"/>
</dbReference>
<dbReference type="GO" id="GO:0004315">
    <property type="term" value="F:3-oxoacyl-[acyl-carrier-protein] synthase activity"/>
    <property type="evidence" value="ECO:0007669"/>
    <property type="project" value="InterPro"/>
</dbReference>
<accession>A0A0D1XG72</accession>
<dbReference type="InterPro" id="IPR016035">
    <property type="entry name" value="Acyl_Trfase/lysoPLipase"/>
</dbReference>
<dbReference type="InterPro" id="IPR049552">
    <property type="entry name" value="PKS_DH_N"/>
</dbReference>
<dbReference type="InterPro" id="IPR014031">
    <property type="entry name" value="Ketoacyl_synth_C"/>
</dbReference>
<dbReference type="InterPro" id="IPR049900">
    <property type="entry name" value="PKS_mFAS_DH"/>
</dbReference>
<dbReference type="InterPro" id="IPR018201">
    <property type="entry name" value="Ketoacyl_synth_AS"/>
</dbReference>
<feature type="region of interest" description="Disordered" evidence="9">
    <location>
        <begin position="1597"/>
        <end position="1616"/>
    </location>
</feature>
<dbReference type="SUPFAM" id="SSF53901">
    <property type="entry name" value="Thiolase-like"/>
    <property type="match status" value="1"/>
</dbReference>
<dbReference type="InterPro" id="IPR009081">
    <property type="entry name" value="PP-bd_ACP"/>
</dbReference>
<feature type="domain" description="PKS/mFAS DH" evidence="12">
    <location>
        <begin position="931"/>
        <end position="1240"/>
    </location>
</feature>
<evidence type="ECO:0000256" key="7">
    <source>
        <dbReference type="ARBA" id="ARBA00023315"/>
    </source>
</evidence>
<dbReference type="VEuPathDB" id="FungiDB:PV09_07240"/>
<dbReference type="CDD" id="cd02440">
    <property type="entry name" value="AdoMet_MTases"/>
    <property type="match status" value="1"/>
</dbReference>
<dbReference type="InterPro" id="IPR001227">
    <property type="entry name" value="Ac_transferase_dom_sf"/>
</dbReference>
<dbReference type="PROSITE" id="PS52004">
    <property type="entry name" value="KS3_2"/>
    <property type="match status" value="1"/>
</dbReference>
<dbReference type="Pfam" id="PF21089">
    <property type="entry name" value="PKS_DH_N"/>
    <property type="match status" value="1"/>
</dbReference>
<evidence type="ECO:0000259" key="11">
    <source>
        <dbReference type="PROSITE" id="PS52004"/>
    </source>
</evidence>
<dbReference type="InterPro" id="IPR020807">
    <property type="entry name" value="PKS_DH"/>
</dbReference>
<evidence type="ECO:0000256" key="1">
    <source>
        <dbReference type="ARBA" id="ARBA00022450"/>
    </source>
</evidence>
<dbReference type="InterPro" id="IPR014030">
    <property type="entry name" value="Ketoacyl_synth_N"/>
</dbReference>
<dbReference type="GO" id="GO:0004312">
    <property type="term" value="F:fatty acid synthase activity"/>
    <property type="evidence" value="ECO:0007669"/>
    <property type="project" value="TreeGrafter"/>
</dbReference>
<evidence type="ECO:0000259" key="10">
    <source>
        <dbReference type="PROSITE" id="PS50075"/>
    </source>
</evidence>
<keyword evidence="7" id="KW-0012">Acyltransferase</keyword>
<keyword evidence="4" id="KW-0521">NADP</keyword>
<evidence type="ECO:0000256" key="5">
    <source>
        <dbReference type="ARBA" id="ARBA00023002"/>
    </source>
</evidence>
<name>A0A0D1XG72_9PEZI</name>
<organism evidence="13 14">
    <name type="scientific">Verruconis gallopava</name>
    <dbReference type="NCBI Taxonomy" id="253628"/>
    <lineage>
        <taxon>Eukaryota</taxon>
        <taxon>Fungi</taxon>
        <taxon>Dikarya</taxon>
        <taxon>Ascomycota</taxon>
        <taxon>Pezizomycotina</taxon>
        <taxon>Dothideomycetes</taxon>
        <taxon>Pleosporomycetidae</taxon>
        <taxon>Venturiales</taxon>
        <taxon>Sympoventuriaceae</taxon>
        <taxon>Verruconis</taxon>
    </lineage>
</organism>
<dbReference type="InterPro" id="IPR016039">
    <property type="entry name" value="Thiolase-like"/>
</dbReference>
<dbReference type="InterPro" id="IPR011032">
    <property type="entry name" value="GroES-like_sf"/>
</dbReference>
<keyword evidence="5" id="KW-0560">Oxidoreductase</keyword>
<feature type="domain" description="Ketosynthase family 3 (KS3)" evidence="11">
    <location>
        <begin position="13"/>
        <end position="437"/>
    </location>
</feature>
<dbReference type="InterPro" id="IPR056501">
    <property type="entry name" value="NAD-bd_HRPKS_sdrA"/>
</dbReference>
<proteinExistence type="predicted"/>
<dbReference type="FunFam" id="3.40.50.720:FF:000209">
    <property type="entry name" value="Polyketide synthase Pks12"/>
    <property type="match status" value="1"/>
</dbReference>
<dbReference type="PANTHER" id="PTHR43775">
    <property type="entry name" value="FATTY ACID SYNTHASE"/>
    <property type="match status" value="1"/>
</dbReference>
<dbReference type="PROSITE" id="PS00606">
    <property type="entry name" value="KS3_1"/>
    <property type="match status" value="1"/>
</dbReference>
<dbReference type="Pfam" id="PF08659">
    <property type="entry name" value="KR"/>
    <property type="match status" value="1"/>
</dbReference>
<dbReference type="PANTHER" id="PTHR43775:SF29">
    <property type="entry name" value="ASPERFURANONE POLYKETIDE SYNTHASE AFOG-RELATED"/>
    <property type="match status" value="1"/>
</dbReference>
<evidence type="ECO:0000256" key="4">
    <source>
        <dbReference type="ARBA" id="ARBA00022857"/>
    </source>
</evidence>
<keyword evidence="2" id="KW-0597">Phosphoprotein</keyword>
<dbReference type="Pfam" id="PF08240">
    <property type="entry name" value="ADH_N"/>
    <property type="match status" value="1"/>
</dbReference>
<dbReference type="STRING" id="253628.A0A0D1XG72"/>
<dbReference type="GO" id="GO:0016491">
    <property type="term" value="F:oxidoreductase activity"/>
    <property type="evidence" value="ECO:0007669"/>
    <property type="project" value="UniProtKB-KW"/>
</dbReference>
<evidence type="ECO:0000256" key="3">
    <source>
        <dbReference type="ARBA" id="ARBA00022679"/>
    </source>
</evidence>
<evidence type="ECO:0000313" key="14">
    <source>
        <dbReference type="Proteomes" id="UP000053259"/>
    </source>
</evidence>
<dbReference type="Gene3D" id="1.10.1200.10">
    <property type="entry name" value="ACP-like"/>
    <property type="match status" value="1"/>
</dbReference>
<dbReference type="Pfam" id="PF16197">
    <property type="entry name" value="KAsynt_C_assoc"/>
    <property type="match status" value="1"/>
</dbReference>
<feature type="region of interest" description="Disordered" evidence="9">
    <location>
        <begin position="2427"/>
        <end position="2446"/>
    </location>
</feature>
<reference evidence="13 14" key="1">
    <citation type="submission" date="2015-01" db="EMBL/GenBank/DDBJ databases">
        <title>The Genome Sequence of Ochroconis gallopava CBS43764.</title>
        <authorList>
            <consortium name="The Broad Institute Genomics Platform"/>
            <person name="Cuomo C."/>
            <person name="de Hoog S."/>
            <person name="Gorbushina A."/>
            <person name="Stielow B."/>
            <person name="Teixiera M."/>
            <person name="Abouelleil A."/>
            <person name="Chapman S.B."/>
            <person name="Priest M."/>
            <person name="Young S.K."/>
            <person name="Wortman J."/>
            <person name="Nusbaum C."/>
            <person name="Birren B."/>
        </authorList>
    </citation>
    <scope>NUCLEOTIDE SEQUENCE [LARGE SCALE GENOMIC DNA]</scope>
    <source>
        <strain evidence="13 14">CBS 43764</strain>
    </source>
</reference>
<dbReference type="Gene3D" id="3.40.50.150">
    <property type="entry name" value="Vaccinia Virus protein VP39"/>
    <property type="match status" value="1"/>
</dbReference>
<dbReference type="Pfam" id="PF00698">
    <property type="entry name" value="Acyl_transf_1"/>
    <property type="match status" value="1"/>
</dbReference>
<keyword evidence="1" id="KW-0596">Phosphopantetheine</keyword>
<dbReference type="GeneID" id="27315213"/>
<dbReference type="CDD" id="cd00833">
    <property type="entry name" value="PKS"/>
    <property type="match status" value="1"/>
</dbReference>
<dbReference type="PROSITE" id="PS00012">
    <property type="entry name" value="PHOSPHOPANTETHEINE"/>
    <property type="match status" value="1"/>
</dbReference>
<gene>
    <name evidence="13" type="ORF">PV09_07240</name>
</gene>
<evidence type="ECO:0000256" key="8">
    <source>
        <dbReference type="PROSITE-ProRule" id="PRU01363"/>
    </source>
</evidence>
<dbReference type="InterPro" id="IPR042104">
    <property type="entry name" value="PKS_dehydratase_sf"/>
</dbReference>
<keyword evidence="3" id="KW-0808">Transferase</keyword>